<reference evidence="4 5" key="1">
    <citation type="submission" date="2024-09" db="EMBL/GenBank/DDBJ databases">
        <title>Floridaenema gen nov. (Aerosakkonemataceae, Aerosakkonematales ord. nov., Cyanobacteria) from benthic tropical and subtropical fresh waters, with the description of four new species.</title>
        <authorList>
            <person name="Moretto J.A."/>
            <person name="Berthold D.E."/>
            <person name="Lefler F.W."/>
            <person name="Huang I.-S."/>
            <person name="Laughinghouse H. IV."/>
        </authorList>
    </citation>
    <scope>NUCLEOTIDE SEQUENCE [LARGE SCALE GENOMIC DNA]</scope>
    <source>
        <strain evidence="4 5">BLCC-F167</strain>
    </source>
</reference>
<accession>A0ABV4WQ35</accession>
<dbReference type="PANTHER" id="PTHR10098:SF108">
    <property type="entry name" value="TETRATRICOPEPTIDE REPEAT PROTEIN 28"/>
    <property type="match status" value="1"/>
</dbReference>
<sequence>MDKKFGNIKSSKGKKNRNTYLEFLEKVLKANADSDSDPQVIYPILQANLDKLDDRFASALRDWTAKFLLGIDSAQAQNIAVNIGNFSNLIKEFSPENATSNLEIAIAGYESIATVFTREDVPNQWAMLQNQMGNVYCDRSYNKDENIKQAIQYYQAALQVYTREGFPKEWAMTQNNLGTAYYERSNLVEDLDLAIQCFKSALEVRTFEVVPQEWAITQNNLDAAYLKLIRSDKIKKEEEEKLIFKAAIRYYEDILEVYSYEAFPRMWAIIQNSLGNAYRNRIYGDQSENIEQEIQHYEAALEFYNKDEFPIEWGDIKNNLGSAYINRICGNRDENIDRAILCYQDILQVGTRDAFPEYWAATQNNLGMAYSNKIVYGERAENAENIEKAIKYYQASLQVRTCETFPEDWAKTQNNLGLAYLKQKQICDERVKSLEQATQCFEAALQVFSREAFPKNWADIQNHLGLVYKERGQTAEAIACFLSALEIDIDNDVSFPTDCLRTGKNLGHTAFANGKWLEAIEGYGAAIKAIERLRTWATSESRRKEIVEDATIIYIQMVQVCINAGQLDKAIETVERSRSKRLVDLMASNDLYSGGEIPPEVQELLRQYEALQKQIDSERFCNNSDINRGFMETRSSAQDRAAFQAYNEAIDILENQKDQVFEQIRRLDPVLAGEIQVSTLDFARMQKLIDRPTTAILSFYTTTDNTYIFILRQNQSTPDLHTCEGQGIETLQNWILQNWLQPYYNDKDTWQSQLGDFLAELAQRLQINNLISCYLQGIEELILVPHLLLHQIPLAALPIEDTEHSYLGDKFLIRYVPSCQVLEFCQERENRHPIGGSLNYGIVADATEDLACASFEAEQIAHLFNIPESQHLKGRSQATKSNYRQLASQVQLLHSCHHAESRLDKPLESILKLGDGTLTLGELLTPGWRLPNLSDVFLSCCETNLGVPESLADEILTLSTGFLCAGARSVISTLWSVDDLATALFSIFYYQHQQEGKSRPEALQQAQKKLRSLTQEDIKSLSQKVQTKRQEARKQRKQHPPGSADYLKWDGEYRKYAGVTVKIDKLKTYSNDEPYSHPRYWAAFTCSGLR</sequence>
<feature type="domain" description="CHAT" evidence="3">
    <location>
        <begin position="772"/>
        <end position="1088"/>
    </location>
</feature>
<evidence type="ECO:0000259" key="3">
    <source>
        <dbReference type="Pfam" id="PF12770"/>
    </source>
</evidence>
<proteinExistence type="predicted"/>
<feature type="repeat" description="TPR" evidence="1">
    <location>
        <begin position="458"/>
        <end position="491"/>
    </location>
</feature>
<dbReference type="SUPFAM" id="SSF48452">
    <property type="entry name" value="TPR-like"/>
    <property type="match status" value="3"/>
</dbReference>
<dbReference type="SMART" id="SM00028">
    <property type="entry name" value="TPR"/>
    <property type="match status" value="6"/>
</dbReference>
<dbReference type="Pfam" id="PF13374">
    <property type="entry name" value="TPR_10"/>
    <property type="match status" value="1"/>
</dbReference>
<dbReference type="Gene3D" id="1.25.40.10">
    <property type="entry name" value="Tetratricopeptide repeat domain"/>
    <property type="match status" value="4"/>
</dbReference>
<dbReference type="InterPro" id="IPR011990">
    <property type="entry name" value="TPR-like_helical_dom_sf"/>
</dbReference>
<gene>
    <name evidence="4" type="ORF">ACE1CA_21895</name>
</gene>
<dbReference type="RefSeq" id="WP_413279541.1">
    <property type="nucleotide sequence ID" value="NZ_JBHFNT010000200.1"/>
</dbReference>
<dbReference type="PANTHER" id="PTHR10098">
    <property type="entry name" value="RAPSYN-RELATED"/>
    <property type="match status" value="1"/>
</dbReference>
<dbReference type="PROSITE" id="PS50005">
    <property type="entry name" value="TPR"/>
    <property type="match status" value="1"/>
</dbReference>
<dbReference type="Proteomes" id="UP001576780">
    <property type="component" value="Unassembled WGS sequence"/>
</dbReference>
<evidence type="ECO:0000256" key="2">
    <source>
        <dbReference type="SAM" id="MobiDB-lite"/>
    </source>
</evidence>
<protein>
    <submittedName>
        <fullName evidence="4">CHAT domain-containing protein</fullName>
    </submittedName>
</protein>
<organism evidence="4 5">
    <name type="scientific">Floridaenema evergladense BLCC-F167</name>
    <dbReference type="NCBI Taxonomy" id="3153639"/>
    <lineage>
        <taxon>Bacteria</taxon>
        <taxon>Bacillati</taxon>
        <taxon>Cyanobacteriota</taxon>
        <taxon>Cyanophyceae</taxon>
        <taxon>Oscillatoriophycideae</taxon>
        <taxon>Aerosakkonematales</taxon>
        <taxon>Aerosakkonemataceae</taxon>
        <taxon>Floridanema</taxon>
        <taxon>Floridanema evergladense</taxon>
    </lineage>
</organism>
<keyword evidence="5" id="KW-1185">Reference proteome</keyword>
<comment type="caution">
    <text evidence="4">The sequence shown here is derived from an EMBL/GenBank/DDBJ whole genome shotgun (WGS) entry which is preliminary data.</text>
</comment>
<name>A0ABV4WQ35_9CYAN</name>
<dbReference type="InterPro" id="IPR019734">
    <property type="entry name" value="TPR_rpt"/>
</dbReference>
<dbReference type="Pfam" id="PF12770">
    <property type="entry name" value="CHAT"/>
    <property type="match status" value="1"/>
</dbReference>
<dbReference type="InterPro" id="IPR024983">
    <property type="entry name" value="CHAT_dom"/>
</dbReference>
<evidence type="ECO:0000313" key="5">
    <source>
        <dbReference type="Proteomes" id="UP001576780"/>
    </source>
</evidence>
<dbReference type="EMBL" id="JBHFNT010000200">
    <property type="protein sequence ID" value="MFB2837187.1"/>
    <property type="molecule type" value="Genomic_DNA"/>
</dbReference>
<evidence type="ECO:0000256" key="1">
    <source>
        <dbReference type="PROSITE-ProRule" id="PRU00339"/>
    </source>
</evidence>
<keyword evidence="1" id="KW-0802">TPR repeat</keyword>
<evidence type="ECO:0000313" key="4">
    <source>
        <dbReference type="EMBL" id="MFB2837187.1"/>
    </source>
</evidence>
<feature type="region of interest" description="Disordered" evidence="2">
    <location>
        <begin position="1024"/>
        <end position="1045"/>
    </location>
</feature>